<evidence type="ECO:0000313" key="8">
    <source>
        <dbReference type="Proteomes" id="UP001526426"/>
    </source>
</evidence>
<evidence type="ECO:0000256" key="2">
    <source>
        <dbReference type="ARBA" id="ARBA00022679"/>
    </source>
</evidence>
<protein>
    <submittedName>
        <fullName evidence="7">Carbohydrate kinase</fullName>
    </submittedName>
</protein>
<evidence type="ECO:0000256" key="5">
    <source>
        <dbReference type="ARBA" id="ARBA00022840"/>
    </source>
</evidence>
<comment type="caution">
    <text evidence="7">The sequence shown here is derived from an EMBL/GenBank/DDBJ whole genome shotgun (WGS) entry which is preliminary data.</text>
</comment>
<dbReference type="PROSITE" id="PS00584">
    <property type="entry name" value="PFKB_KINASES_2"/>
    <property type="match status" value="1"/>
</dbReference>
<dbReference type="EMBL" id="JAIHOM010000032">
    <property type="protein sequence ID" value="MCW6036274.1"/>
    <property type="molecule type" value="Genomic_DNA"/>
</dbReference>
<dbReference type="InterPro" id="IPR002173">
    <property type="entry name" value="Carboh/pur_kinase_PfkB_CS"/>
</dbReference>
<dbReference type="InterPro" id="IPR011611">
    <property type="entry name" value="PfkB_dom"/>
</dbReference>
<dbReference type="InterPro" id="IPR050306">
    <property type="entry name" value="PfkB_Carbo_kinase"/>
</dbReference>
<organism evidence="7 8">
    <name type="scientific">Spirulina subsalsa FACHB-351</name>
    <dbReference type="NCBI Taxonomy" id="234711"/>
    <lineage>
        <taxon>Bacteria</taxon>
        <taxon>Bacillati</taxon>
        <taxon>Cyanobacteriota</taxon>
        <taxon>Cyanophyceae</taxon>
        <taxon>Spirulinales</taxon>
        <taxon>Spirulinaceae</taxon>
        <taxon>Spirulina</taxon>
    </lineage>
</organism>
<dbReference type="CDD" id="cd01167">
    <property type="entry name" value="bac_FRK"/>
    <property type="match status" value="1"/>
</dbReference>
<dbReference type="PANTHER" id="PTHR43085:SF1">
    <property type="entry name" value="PSEUDOURIDINE KINASE-RELATED"/>
    <property type="match status" value="1"/>
</dbReference>
<dbReference type="Gene3D" id="3.40.1190.20">
    <property type="match status" value="1"/>
</dbReference>
<dbReference type="Proteomes" id="UP001526426">
    <property type="component" value="Unassembled WGS sequence"/>
</dbReference>
<evidence type="ECO:0000256" key="1">
    <source>
        <dbReference type="ARBA" id="ARBA00010688"/>
    </source>
</evidence>
<dbReference type="PANTHER" id="PTHR43085">
    <property type="entry name" value="HEXOKINASE FAMILY MEMBER"/>
    <property type="match status" value="1"/>
</dbReference>
<dbReference type="SUPFAM" id="SSF53613">
    <property type="entry name" value="Ribokinase-like"/>
    <property type="match status" value="1"/>
</dbReference>
<keyword evidence="2" id="KW-0808">Transferase</keyword>
<feature type="domain" description="Carbohydrate kinase PfkB" evidence="6">
    <location>
        <begin position="5"/>
        <end position="313"/>
    </location>
</feature>
<comment type="similarity">
    <text evidence="1">Belongs to the carbohydrate kinase PfkB family.</text>
</comment>
<proteinExistence type="inferred from homology"/>
<name>A0ABT3L449_9CYAN</name>
<keyword evidence="8" id="KW-1185">Reference proteome</keyword>
<accession>A0ABT3L449</accession>
<dbReference type="RefSeq" id="WP_265264021.1">
    <property type="nucleotide sequence ID" value="NZ_JAIHOM010000032.1"/>
</dbReference>
<evidence type="ECO:0000256" key="4">
    <source>
        <dbReference type="ARBA" id="ARBA00022777"/>
    </source>
</evidence>
<sequence length="325" mass="35131">MSNPRVICLGEVLVDYLADQVGVSAEGVESWTRFLGGAPANVACGLVKLGTPAALVGCVGRDEGGDWWRGVCEEVGVDSRGIQVHPTAPTRSVYVLRSPSGEREFTGFGGLAPDAFADAYLEANLLPTALFAEAEYLVLGTLELAYPQTRSAIFHALELANEYHLKVFLDINWRPMFWPEPDSARDRIAQLWNWVDFVKLSQEEAQWLFNTMDAGAIAHQLNSVEGVVVTGGGSDPIRYCLNDHEGRLTPFQVAVEDTTGAGDGFVAGLLHQLVQQGLQALNRPESVGEIITYAAAVGALVTTQRGALSGQPTDSQVREFLEIQD</sequence>
<keyword evidence="3" id="KW-0547">Nucleotide-binding</keyword>
<dbReference type="Pfam" id="PF00294">
    <property type="entry name" value="PfkB"/>
    <property type="match status" value="1"/>
</dbReference>
<evidence type="ECO:0000256" key="3">
    <source>
        <dbReference type="ARBA" id="ARBA00022741"/>
    </source>
</evidence>
<keyword evidence="4 7" id="KW-0418">Kinase</keyword>
<dbReference type="GO" id="GO:0016301">
    <property type="term" value="F:kinase activity"/>
    <property type="evidence" value="ECO:0007669"/>
    <property type="project" value="UniProtKB-KW"/>
</dbReference>
<evidence type="ECO:0000259" key="6">
    <source>
        <dbReference type="Pfam" id="PF00294"/>
    </source>
</evidence>
<dbReference type="PROSITE" id="PS00583">
    <property type="entry name" value="PFKB_KINASES_1"/>
    <property type="match status" value="1"/>
</dbReference>
<keyword evidence="5" id="KW-0067">ATP-binding</keyword>
<evidence type="ECO:0000313" key="7">
    <source>
        <dbReference type="EMBL" id="MCW6036274.1"/>
    </source>
</evidence>
<dbReference type="InterPro" id="IPR029056">
    <property type="entry name" value="Ribokinase-like"/>
</dbReference>
<reference evidence="7 8" key="1">
    <citation type="submission" date="2021-08" db="EMBL/GenBank/DDBJ databases">
        <title>Draft genome sequence of Spirulina subsalsa with high tolerance to salinity and hype-accumulation of phycocyanin.</title>
        <authorList>
            <person name="Pei H."/>
            <person name="Jiang L."/>
        </authorList>
    </citation>
    <scope>NUCLEOTIDE SEQUENCE [LARGE SCALE GENOMIC DNA]</scope>
    <source>
        <strain evidence="7 8">FACHB-351</strain>
    </source>
</reference>
<gene>
    <name evidence="7" type="ORF">K4A83_08310</name>
</gene>